<accession>A0A3E2TRN6</accession>
<evidence type="ECO:0000256" key="1">
    <source>
        <dbReference type="ARBA" id="ARBA00006068"/>
    </source>
</evidence>
<organism evidence="4 5">
    <name type="scientific">Coprococcus catus</name>
    <dbReference type="NCBI Taxonomy" id="116085"/>
    <lineage>
        <taxon>Bacteria</taxon>
        <taxon>Bacillati</taxon>
        <taxon>Bacillota</taxon>
        <taxon>Clostridia</taxon>
        <taxon>Lachnospirales</taxon>
        <taxon>Lachnospiraceae</taxon>
        <taxon>Coprococcus</taxon>
    </lineage>
</organism>
<reference evidence="4 5" key="1">
    <citation type="submission" date="2018-08" db="EMBL/GenBank/DDBJ databases">
        <title>A genome reference for cultivated species of the human gut microbiota.</title>
        <authorList>
            <person name="Zou Y."/>
            <person name="Xue W."/>
            <person name="Luo G."/>
        </authorList>
    </citation>
    <scope>NUCLEOTIDE SEQUENCE [LARGE SCALE GENOMIC DNA]</scope>
    <source>
        <strain evidence="4 5">AF45-17</strain>
    </source>
</reference>
<evidence type="ECO:0000256" key="2">
    <source>
        <dbReference type="SAM" id="Phobius"/>
    </source>
</evidence>
<keyword evidence="2" id="KW-0472">Membrane</keyword>
<evidence type="ECO:0000313" key="4">
    <source>
        <dbReference type="EMBL" id="RGB81454.1"/>
    </source>
</evidence>
<feature type="domain" description="Cell envelope-related transcriptional attenuator" evidence="3">
    <location>
        <begin position="93"/>
        <end position="249"/>
    </location>
</feature>
<dbReference type="PANTHER" id="PTHR33392">
    <property type="entry name" value="POLYISOPRENYL-TEICHOIC ACID--PEPTIDOGLYCAN TEICHOIC ACID TRANSFERASE TAGU"/>
    <property type="match status" value="1"/>
</dbReference>
<comment type="similarity">
    <text evidence="1">Belongs to the LytR/CpsA/Psr (LCP) family.</text>
</comment>
<dbReference type="Gene3D" id="3.40.630.190">
    <property type="entry name" value="LCP protein"/>
    <property type="match status" value="1"/>
</dbReference>
<keyword evidence="2" id="KW-1133">Transmembrane helix</keyword>
<comment type="caution">
    <text evidence="4">The sequence shown here is derived from an EMBL/GenBank/DDBJ whole genome shotgun (WGS) entry which is preliminary data.</text>
</comment>
<name>A0A3E2TRN6_9FIRM</name>
<dbReference type="PANTHER" id="PTHR33392:SF6">
    <property type="entry name" value="POLYISOPRENYL-TEICHOIC ACID--PEPTIDOGLYCAN TEICHOIC ACID TRANSFERASE TAGU"/>
    <property type="match status" value="1"/>
</dbReference>
<dbReference type="NCBIfam" id="TIGR00350">
    <property type="entry name" value="lytR_cpsA_psr"/>
    <property type="match status" value="1"/>
</dbReference>
<dbReference type="InterPro" id="IPR004474">
    <property type="entry name" value="LytR_CpsA_psr"/>
</dbReference>
<proteinExistence type="inferred from homology"/>
<dbReference type="Proteomes" id="UP000260773">
    <property type="component" value="Unassembled WGS sequence"/>
</dbReference>
<dbReference type="EMBL" id="QVEP01000005">
    <property type="protein sequence ID" value="RGB81454.1"/>
    <property type="molecule type" value="Genomic_DNA"/>
</dbReference>
<sequence length="352" mass="38920">MSKRRKKKRSSKTKRWGIIFGIELVLILILIPVVFVYAKLSLIQTASASDVDKANIVINNDVDATTQKALKGYRNIALFGVDSRDGSLQTGARSDSIMVISINQETKDVKITSIYRDTCLKVPGYGFTKATHAYAYGGAELSMSMLNTNLDLDITEFATVDFGVLAKIIDAVGGIDLDISDAEYSLINPLIDEQNSVTGSDSEYISGPGYQHVNGTQATAYARIRKIDSDFKRAERQRIVLSKVFEKAKSANIGTLLNIIDTILPEVYTNMTSTDLISLAKDIFSYNIADQTGWPFEKETGSLPSDGLSYVFADSLEQNVKELHEYLFDNEDFTPSSTVSDISYELYCETGY</sequence>
<dbReference type="Pfam" id="PF03816">
    <property type="entry name" value="LytR_cpsA_psr"/>
    <property type="match status" value="1"/>
</dbReference>
<evidence type="ECO:0000259" key="3">
    <source>
        <dbReference type="Pfam" id="PF03816"/>
    </source>
</evidence>
<evidence type="ECO:0000313" key="5">
    <source>
        <dbReference type="Proteomes" id="UP000260773"/>
    </source>
</evidence>
<keyword evidence="2" id="KW-0812">Transmembrane</keyword>
<protein>
    <submittedName>
        <fullName evidence="4">LytR family transcriptional regulator</fullName>
    </submittedName>
</protein>
<dbReference type="InterPro" id="IPR050922">
    <property type="entry name" value="LytR/CpsA/Psr_CW_biosynth"/>
</dbReference>
<dbReference type="RefSeq" id="WP_117527139.1">
    <property type="nucleotide sequence ID" value="NZ_JAQDKA010000001.1"/>
</dbReference>
<gene>
    <name evidence="4" type="ORF">DW070_03115</name>
</gene>
<dbReference type="AlphaFoldDB" id="A0A3E2TRN6"/>
<feature type="transmembrane region" description="Helical" evidence="2">
    <location>
        <begin position="16"/>
        <end position="38"/>
    </location>
</feature>